<dbReference type="InterPro" id="IPR027417">
    <property type="entry name" value="P-loop_NTPase"/>
</dbReference>
<dbReference type="EMBL" id="JADEXQ010000033">
    <property type="protein sequence ID" value="MBE9030308.1"/>
    <property type="molecule type" value="Genomic_DNA"/>
</dbReference>
<comment type="caution">
    <text evidence="2">The sequence shown here is derived from an EMBL/GenBank/DDBJ whole genome shotgun (WGS) entry which is preliminary data.</text>
</comment>
<dbReference type="InterPro" id="IPR024385">
    <property type="entry name" value="DUF3854"/>
</dbReference>
<name>A0A928VMA0_9CYAN</name>
<proteinExistence type="predicted"/>
<feature type="domain" description="DUF3854" evidence="1">
    <location>
        <begin position="191"/>
        <end position="308"/>
    </location>
</feature>
<dbReference type="InterPro" id="IPR049996">
    <property type="entry name" value="Slr7037-like"/>
</dbReference>
<organism evidence="2 3">
    <name type="scientific">Romeriopsis navalis LEGE 11480</name>
    <dbReference type="NCBI Taxonomy" id="2777977"/>
    <lineage>
        <taxon>Bacteria</taxon>
        <taxon>Bacillati</taxon>
        <taxon>Cyanobacteriota</taxon>
        <taxon>Cyanophyceae</taxon>
        <taxon>Leptolyngbyales</taxon>
        <taxon>Leptolyngbyaceae</taxon>
        <taxon>Romeriopsis</taxon>
        <taxon>Romeriopsis navalis</taxon>
    </lineage>
</organism>
<dbReference type="AlphaFoldDB" id="A0A928VMA0"/>
<dbReference type="SUPFAM" id="SSF52540">
    <property type="entry name" value="P-loop containing nucleoside triphosphate hydrolases"/>
    <property type="match status" value="1"/>
</dbReference>
<protein>
    <submittedName>
        <fullName evidence="2">DUF3854 domain-containing protein</fullName>
    </submittedName>
</protein>
<dbReference type="RefSeq" id="WP_264325132.1">
    <property type="nucleotide sequence ID" value="NZ_JADEXQ010000033.1"/>
</dbReference>
<sequence length="1058" mass="119894">MSKHCNRSFGSDPQLRQFVLRKTPIGDPTATSSDAFVSSIVGRQVATDHEQEWIDSGVDPVITRLNVQTIVDSQIDPYSHEVAYPIAERLNWKVTTRSLARKRAAQNLRGWWVNGVDPLNEWQPMAWGRFKPDAATPIIDRTKGKPAKYLSPSLGKGSSRLVLLDVPFRIWQKIADRYQMQISRKDLRQGFWQWVWQSGVPIVLTEGEKKAGCLLTAGYVAISLPGIFGGYRREGNRLIPELAFFATTGRQFHVCFDYETKPLVAHNIFLATCRLGQLLTRAGGEVQVMSMPGPEKGVDDLIVSQGVEAFDQLYADAQEWSLWQTSRLWSLTYPATVELDQPYLGDLDYPETGLAFVKSAKGTGKTTALKSLVQRAITQERKVLVITHRIQLGRAICKSVEIDWITELHESHEQDFHGFGLCIDSLHPNSQAKFEPSAWDGAIVILDEVEQVIWHAMNSATCYNARVRILETLKELLQHVLLTGGLVLAQDADLSDLSINYLKQLALSSTESFATELSQINPWIVVNRWQKTTTHAVHSYDTKTPAALLSKLPEILEQGAVFIALDSQKARGRWSSKNLETYCRKAFPDKRILRIDSETVGNSEHAAFGISHRINEVVAQYDIVLATPTIGTGVSIDVKGHFKAVFGIFQGVIADTEARQAIARVRDDVPRYLWAAKFGPGKIGNGSCFYRDLAQSKAKSVRYNIMLLREVDFDLDQQSDPIALRTWAKMAARVNLSLWQFRESFKNGMRREGKQVTTVTDDPMKLLGVAELTPEQQRDLMAGRLCVPGYEFLAAQHDLELITQIKQTLTKVRSANQKAEAEAVASSPEIDQAKYSEIAEKKGKTNQQRHSKRKHELQSRYAVEVTPELTMKDEKGWYQQLLLHYYVTHDPLFVKLRDMQEWQMHLERGAGKVALQDVQLFTAQVAMLKAMGLLQFLDVERKTRATDEEIQRIARLGWEYRQDIRTLFNIRVTEKTPPMTFVQGLLAKMDVKLTAVSRDRAPDGRRGGQRVYRFFLPEDDRAQIFEQWETRDQAMLEAAKSKRRRQRLVPVDDVARSA</sequence>
<evidence type="ECO:0000313" key="2">
    <source>
        <dbReference type="EMBL" id="MBE9030308.1"/>
    </source>
</evidence>
<evidence type="ECO:0000259" key="1">
    <source>
        <dbReference type="Pfam" id="PF12965"/>
    </source>
</evidence>
<keyword evidence="3" id="KW-1185">Reference proteome</keyword>
<gene>
    <name evidence="2" type="ORF">IQ266_11250</name>
</gene>
<dbReference type="PANTHER" id="PTHR34985:SF1">
    <property type="entry name" value="SLR0554 PROTEIN"/>
    <property type="match status" value="1"/>
</dbReference>
<dbReference type="NCBIfam" id="NF042913">
    <property type="entry name" value="CyRepA1"/>
    <property type="match status" value="1"/>
</dbReference>
<accession>A0A928VMA0</accession>
<reference evidence="2" key="1">
    <citation type="submission" date="2020-10" db="EMBL/GenBank/DDBJ databases">
        <authorList>
            <person name="Castelo-Branco R."/>
            <person name="Eusebio N."/>
            <person name="Adriana R."/>
            <person name="Vieira A."/>
            <person name="Brugerolle De Fraissinette N."/>
            <person name="Rezende De Castro R."/>
            <person name="Schneider M.P."/>
            <person name="Vasconcelos V."/>
            <person name="Leao P.N."/>
        </authorList>
    </citation>
    <scope>NUCLEOTIDE SEQUENCE</scope>
    <source>
        <strain evidence="2">LEGE 11480</strain>
    </source>
</reference>
<dbReference type="Pfam" id="PF12965">
    <property type="entry name" value="DUF3854"/>
    <property type="match status" value="1"/>
</dbReference>
<dbReference type="Proteomes" id="UP000625316">
    <property type="component" value="Unassembled WGS sequence"/>
</dbReference>
<dbReference type="PANTHER" id="PTHR34985">
    <property type="entry name" value="SLR0554 PROTEIN"/>
    <property type="match status" value="1"/>
</dbReference>
<evidence type="ECO:0000313" key="3">
    <source>
        <dbReference type="Proteomes" id="UP000625316"/>
    </source>
</evidence>